<dbReference type="PANTHER" id="PTHR35585:SF1">
    <property type="entry name" value="HHE DOMAIN PROTEIN (AFU_ORTHOLOGUE AFUA_4G00730)"/>
    <property type="match status" value="1"/>
</dbReference>
<keyword evidence="3" id="KW-1185">Reference proteome</keyword>
<dbReference type="RefSeq" id="WP_212519169.1">
    <property type="nucleotide sequence ID" value="NZ_JAGSOH010000047.1"/>
</dbReference>
<dbReference type="Gene3D" id="1.20.120.520">
    <property type="entry name" value="nmb1532 protein domain like"/>
    <property type="match status" value="1"/>
</dbReference>
<comment type="caution">
    <text evidence="2">The sequence shown here is derived from an EMBL/GenBank/DDBJ whole genome shotgun (WGS) entry which is preliminary data.</text>
</comment>
<accession>A0A941IH16</accession>
<feature type="domain" description="Hemerythrin-like" evidence="1">
    <location>
        <begin position="7"/>
        <end position="124"/>
    </location>
</feature>
<dbReference type="PANTHER" id="PTHR35585">
    <property type="entry name" value="HHE DOMAIN PROTEIN (AFU_ORTHOLOGUE AFUA_4G00730)"/>
    <property type="match status" value="1"/>
</dbReference>
<dbReference type="Pfam" id="PF01814">
    <property type="entry name" value="Hemerythrin"/>
    <property type="match status" value="1"/>
</dbReference>
<proteinExistence type="predicted"/>
<dbReference type="InterPro" id="IPR012312">
    <property type="entry name" value="Hemerythrin-like"/>
</dbReference>
<dbReference type="AlphaFoldDB" id="A0A941IH16"/>
<sequence length="152" mass="16817">MPEGANAVTELRREHDAMEAMAARVASLEPCPERARLVHEVASRFLTHARAEQRFLYPALRRYLPAGGSDAVEQTRQDDAAEQIALSIDRAGEDSDAYEALVNQLMLDIQRHVATQETVLLPTLLDTCPPEDLNNLGRQLRAGLADEREGDA</sequence>
<protein>
    <submittedName>
        <fullName evidence="2">Hemerythrin domain-containing protein</fullName>
    </submittedName>
</protein>
<gene>
    <name evidence="2" type="ORF">KDK95_17065</name>
</gene>
<reference evidence="2" key="1">
    <citation type="submission" date="2021-04" db="EMBL/GenBank/DDBJ databases">
        <title>Genome based classification of Actinospica acidithermotolerans sp. nov., an actinobacterium isolated from an Indonesian hot spring.</title>
        <authorList>
            <person name="Kusuma A.B."/>
            <person name="Putra K.E."/>
            <person name="Nafisah S."/>
            <person name="Loh J."/>
            <person name="Nouioui I."/>
            <person name="Goodfellow M."/>
        </authorList>
    </citation>
    <scope>NUCLEOTIDE SEQUENCE</scope>
    <source>
        <strain evidence="2">MGRD01-02</strain>
    </source>
</reference>
<evidence type="ECO:0000313" key="2">
    <source>
        <dbReference type="EMBL" id="MBR7828030.1"/>
    </source>
</evidence>
<dbReference type="EMBL" id="JAGSOH010000047">
    <property type="protein sequence ID" value="MBR7828030.1"/>
    <property type="molecule type" value="Genomic_DNA"/>
</dbReference>
<evidence type="ECO:0000259" key="1">
    <source>
        <dbReference type="Pfam" id="PF01814"/>
    </source>
</evidence>
<evidence type="ECO:0000313" key="3">
    <source>
        <dbReference type="Proteomes" id="UP000676325"/>
    </source>
</evidence>
<name>A0A941IH16_9ACTN</name>
<dbReference type="Proteomes" id="UP000676325">
    <property type="component" value="Unassembled WGS sequence"/>
</dbReference>
<organism evidence="2 3">
    <name type="scientific">Actinospica acidithermotolerans</name>
    <dbReference type="NCBI Taxonomy" id="2828514"/>
    <lineage>
        <taxon>Bacteria</taxon>
        <taxon>Bacillati</taxon>
        <taxon>Actinomycetota</taxon>
        <taxon>Actinomycetes</taxon>
        <taxon>Catenulisporales</taxon>
        <taxon>Actinospicaceae</taxon>
        <taxon>Actinospica</taxon>
    </lineage>
</organism>